<evidence type="ECO:0000313" key="3">
    <source>
        <dbReference type="Proteomes" id="UP001305414"/>
    </source>
</evidence>
<comment type="caution">
    <text evidence="2">The sequence shown here is derived from an EMBL/GenBank/DDBJ whole genome shotgun (WGS) entry which is preliminary data.</text>
</comment>
<protein>
    <submittedName>
        <fullName evidence="2">Uncharacterized protein</fullName>
    </submittedName>
</protein>
<feature type="region of interest" description="Disordered" evidence="1">
    <location>
        <begin position="48"/>
        <end position="78"/>
    </location>
</feature>
<reference evidence="2 3" key="1">
    <citation type="submission" date="2023-10" db="EMBL/GenBank/DDBJ databases">
        <title>Draft genome sequence of Xylaria bambusicola isolate GMP-LS, the root and basal stem rot pathogen of sugarcane in Indonesia.</title>
        <authorList>
            <person name="Selvaraj P."/>
            <person name="Muralishankar V."/>
            <person name="Muruganantham S."/>
            <person name="Sp S."/>
            <person name="Haryani S."/>
            <person name="Lau K.J.X."/>
            <person name="Naqvi N.I."/>
        </authorList>
    </citation>
    <scope>NUCLEOTIDE SEQUENCE [LARGE SCALE GENOMIC DNA]</scope>
    <source>
        <strain evidence="2">GMP-LS</strain>
    </source>
</reference>
<sequence length="374" mass="42847">MARHPQQQQMPTLDLTRHSLNAVVACDKTLWQQPLKWTRAHLSTLGIPNEEEEDSRDTNDDDNGVYGGEGERGGNYHVRIPDLPPAVLGRYMASFLKPARYETRVFNLIMLLRLPRQCKLTPIIDGHGDADENHQRRDDSISQPFASRWMMPKLVVGQREYEVKLLFHLLVSDTLVLPYVDSTCVPQLPFLFEHRRNSTRPFEPFVAAVLISRAQSLYPPLLGNEGAVGGQSKPNSSVYHVCLDKTAKKPTLITTQLLFTHRNDQQNIHVYTAHISHALLDRFRYPNQPPATAMDHIGNHFMDPIIRLNHHRVPYEPQVTFRQRLLAAVSITPIIMPNAERDPDCRKRALSPDAHVHMISAKRRRRPEYLRALS</sequence>
<proteinExistence type="predicted"/>
<gene>
    <name evidence="2" type="ORF">RRF57_012956</name>
</gene>
<dbReference type="EMBL" id="JAWHQM010000101">
    <property type="protein sequence ID" value="KAK5637244.1"/>
    <property type="molecule type" value="Genomic_DNA"/>
</dbReference>
<name>A0AAN7V4S8_9PEZI</name>
<keyword evidence="3" id="KW-1185">Reference proteome</keyword>
<dbReference type="AlphaFoldDB" id="A0AAN7V4S8"/>
<dbReference type="Proteomes" id="UP001305414">
    <property type="component" value="Unassembled WGS sequence"/>
</dbReference>
<organism evidence="2 3">
    <name type="scientific">Xylaria bambusicola</name>
    <dbReference type="NCBI Taxonomy" id="326684"/>
    <lineage>
        <taxon>Eukaryota</taxon>
        <taxon>Fungi</taxon>
        <taxon>Dikarya</taxon>
        <taxon>Ascomycota</taxon>
        <taxon>Pezizomycotina</taxon>
        <taxon>Sordariomycetes</taxon>
        <taxon>Xylariomycetidae</taxon>
        <taxon>Xylariales</taxon>
        <taxon>Xylariaceae</taxon>
        <taxon>Xylaria</taxon>
    </lineage>
</organism>
<feature type="compositionally biased region" description="Acidic residues" evidence="1">
    <location>
        <begin position="49"/>
        <end position="63"/>
    </location>
</feature>
<evidence type="ECO:0000256" key="1">
    <source>
        <dbReference type="SAM" id="MobiDB-lite"/>
    </source>
</evidence>
<evidence type="ECO:0000313" key="2">
    <source>
        <dbReference type="EMBL" id="KAK5637244.1"/>
    </source>
</evidence>
<accession>A0AAN7V4S8</accession>